<dbReference type="InterPro" id="IPR014543">
    <property type="entry name" value="UCP028291"/>
</dbReference>
<dbReference type="Pfam" id="PF09981">
    <property type="entry name" value="DUF2218"/>
    <property type="match status" value="1"/>
</dbReference>
<evidence type="ECO:0000313" key="1">
    <source>
        <dbReference type="EMBL" id="RLQ86845.1"/>
    </source>
</evidence>
<proteinExistence type="predicted"/>
<dbReference type="EMBL" id="RCWN01000001">
    <property type="protein sequence ID" value="RLQ86845.1"/>
    <property type="molecule type" value="Genomic_DNA"/>
</dbReference>
<accession>A0A3L7J901</accession>
<keyword evidence="2" id="KW-1185">Reference proteome</keyword>
<dbReference type="AlphaFoldDB" id="A0A3L7J901"/>
<name>A0A3L7J901_9HYPH</name>
<gene>
    <name evidence="1" type="ORF">D8780_00130</name>
</gene>
<organism evidence="1 2">
    <name type="scientific">Notoacmeibacter ruber</name>
    <dbReference type="NCBI Taxonomy" id="2670375"/>
    <lineage>
        <taxon>Bacteria</taxon>
        <taxon>Pseudomonadati</taxon>
        <taxon>Pseudomonadota</taxon>
        <taxon>Alphaproteobacteria</taxon>
        <taxon>Hyphomicrobiales</taxon>
        <taxon>Notoacmeibacteraceae</taxon>
        <taxon>Notoacmeibacter</taxon>
    </lineage>
</organism>
<comment type="caution">
    <text evidence="1">The sequence shown here is derived from an EMBL/GenBank/DDBJ whole genome shotgun (WGS) entry which is preliminary data.</text>
</comment>
<dbReference type="Gene3D" id="3.30.310.50">
    <property type="entry name" value="Alpha-D-phosphohexomutase, C-terminal domain"/>
    <property type="match status" value="1"/>
</dbReference>
<dbReference type="PIRSF" id="PIRSF028291">
    <property type="entry name" value="UCP028291"/>
    <property type="match status" value="1"/>
</dbReference>
<reference evidence="1 2" key="1">
    <citation type="submission" date="2018-10" db="EMBL/GenBank/DDBJ databases">
        <title>Notoacmeibacter sp. M2BS9Y-3-1, whole genome shotgun sequence.</title>
        <authorList>
            <person name="Tuo L."/>
        </authorList>
    </citation>
    <scope>NUCLEOTIDE SEQUENCE [LARGE SCALE GENOMIC DNA]</scope>
    <source>
        <strain evidence="1 2">M2BS9Y-3-1</strain>
    </source>
</reference>
<dbReference type="RefSeq" id="WP_121643814.1">
    <property type="nucleotide sequence ID" value="NZ_RCWN01000001.1"/>
</dbReference>
<protein>
    <submittedName>
        <fullName evidence="1">DUF2218 domain-containing protein</fullName>
    </submittedName>
</protein>
<evidence type="ECO:0000313" key="2">
    <source>
        <dbReference type="Proteomes" id="UP000281094"/>
    </source>
</evidence>
<sequence>MPSTTANVSTPKASRYMQQLCKHFAHKVPVTFDTETASVNFPFGDCRMWADETSLRIECSSADNPALQRTRAVVQEHFERFAWREEPAFNWSPAC</sequence>
<dbReference type="Proteomes" id="UP000281094">
    <property type="component" value="Unassembled WGS sequence"/>
</dbReference>